<accession>A0A9X1PUQ5</accession>
<evidence type="ECO:0000256" key="2">
    <source>
        <dbReference type="SAM" id="SignalP"/>
    </source>
</evidence>
<organism evidence="3 4">
    <name type="scientific">Streptomyces muensis</name>
    <dbReference type="NCBI Taxonomy" id="1077944"/>
    <lineage>
        <taxon>Bacteria</taxon>
        <taxon>Bacillati</taxon>
        <taxon>Actinomycetota</taxon>
        <taxon>Actinomycetes</taxon>
        <taxon>Kitasatosporales</taxon>
        <taxon>Streptomycetaceae</taxon>
        <taxon>Streptomyces</taxon>
    </lineage>
</organism>
<evidence type="ECO:0000313" key="4">
    <source>
        <dbReference type="Proteomes" id="UP001139384"/>
    </source>
</evidence>
<name>A0A9X1PUQ5_STRM4</name>
<keyword evidence="4" id="KW-1185">Reference proteome</keyword>
<dbReference type="Proteomes" id="UP001139384">
    <property type="component" value="Unassembled WGS sequence"/>
</dbReference>
<dbReference type="Pfam" id="PF19990">
    <property type="entry name" value="DUF6426"/>
    <property type="match status" value="1"/>
</dbReference>
<reference evidence="3" key="1">
    <citation type="submission" date="2022-01" db="EMBL/GenBank/DDBJ databases">
        <title>Draft Genome Sequences of Seven Type Strains of the Genus Streptomyces.</title>
        <authorList>
            <person name="Aziz S."/>
            <person name="Coretto E."/>
            <person name="Chronakova A."/>
            <person name="Sproer C."/>
            <person name="Huber K."/>
            <person name="Nouioui I."/>
            <person name="Gross H."/>
        </authorList>
    </citation>
    <scope>NUCLEOTIDE SEQUENCE</scope>
    <source>
        <strain evidence="3">DSM 103493</strain>
    </source>
</reference>
<feature type="compositionally biased region" description="Low complexity" evidence="1">
    <location>
        <begin position="62"/>
        <end position="83"/>
    </location>
</feature>
<dbReference type="AlphaFoldDB" id="A0A9X1PUQ5"/>
<feature type="region of interest" description="Disordered" evidence="1">
    <location>
        <begin position="38"/>
        <end position="108"/>
    </location>
</feature>
<feature type="compositionally biased region" description="Acidic residues" evidence="1">
    <location>
        <begin position="46"/>
        <end position="60"/>
    </location>
</feature>
<dbReference type="RefSeq" id="WP_234761234.1">
    <property type="nucleotide sequence ID" value="NZ_JAKEIP010000010.1"/>
</dbReference>
<protein>
    <submittedName>
        <fullName evidence="3">Uncharacterized protein</fullName>
    </submittedName>
</protein>
<sequence length="266" mass="27974">MKLRRMTVAAALGATVLTTVPTFIAPYTAYASCVENNSSCGNDDQPPGEDPIELPDDPSDPSDPGVPSDPGDPGDNGDQGPVDATLPTVVTDGTNVSEAPEPAPADATLPTVVVDGVSTPVPAPADPGMPSYDWTEASGGGSAAGAILYSPGTPWEKPENCYRNQLTSEVKYNQTVKYDVSYQVSGNISAKAGEVLSVQLGAQLNTTISRSTGIDVTLQPGQSWTIYVEYQTNLYKVTSFDWLTLSYRTEYVNVTVPTGNVTVRSC</sequence>
<evidence type="ECO:0000256" key="1">
    <source>
        <dbReference type="SAM" id="MobiDB-lite"/>
    </source>
</evidence>
<dbReference type="InterPro" id="IPR046311">
    <property type="entry name" value="DUF6426"/>
</dbReference>
<dbReference type="EMBL" id="JAKEIP010000010">
    <property type="protein sequence ID" value="MCF1592894.1"/>
    <property type="molecule type" value="Genomic_DNA"/>
</dbReference>
<feature type="signal peptide" evidence="2">
    <location>
        <begin position="1"/>
        <end position="24"/>
    </location>
</feature>
<evidence type="ECO:0000313" key="3">
    <source>
        <dbReference type="EMBL" id="MCF1592894.1"/>
    </source>
</evidence>
<feature type="chain" id="PRO_5040724737" evidence="2">
    <location>
        <begin position="25"/>
        <end position="266"/>
    </location>
</feature>
<comment type="caution">
    <text evidence="3">The sequence shown here is derived from an EMBL/GenBank/DDBJ whole genome shotgun (WGS) entry which is preliminary data.</text>
</comment>
<gene>
    <name evidence="3" type="ORF">L0P92_04820</name>
</gene>
<keyword evidence="2" id="KW-0732">Signal</keyword>
<proteinExistence type="predicted"/>